<feature type="compositionally biased region" description="Polar residues" evidence="1">
    <location>
        <begin position="220"/>
        <end position="230"/>
    </location>
</feature>
<reference evidence="2 3" key="1">
    <citation type="submission" date="2023-05" db="EMBL/GenBank/DDBJ databases">
        <title>B98-5 Cell Line De Novo Hybrid Assembly: An Optical Mapping Approach.</title>
        <authorList>
            <person name="Kananen K."/>
            <person name="Auerbach J.A."/>
            <person name="Kautto E."/>
            <person name="Blachly J.S."/>
        </authorList>
    </citation>
    <scope>NUCLEOTIDE SEQUENCE [LARGE SCALE GENOMIC DNA]</scope>
    <source>
        <strain evidence="2">B95-8</strain>
        <tissue evidence="2">Cell line</tissue>
    </source>
</reference>
<feature type="region of interest" description="Disordered" evidence="1">
    <location>
        <begin position="188"/>
        <end position="230"/>
    </location>
</feature>
<organism evidence="2 3">
    <name type="scientific">Saguinus oedipus</name>
    <name type="common">Cotton-top tamarin</name>
    <name type="synonym">Oedipomidas oedipus</name>
    <dbReference type="NCBI Taxonomy" id="9490"/>
    <lineage>
        <taxon>Eukaryota</taxon>
        <taxon>Metazoa</taxon>
        <taxon>Chordata</taxon>
        <taxon>Craniata</taxon>
        <taxon>Vertebrata</taxon>
        <taxon>Euteleostomi</taxon>
        <taxon>Mammalia</taxon>
        <taxon>Eutheria</taxon>
        <taxon>Euarchontoglires</taxon>
        <taxon>Primates</taxon>
        <taxon>Haplorrhini</taxon>
        <taxon>Platyrrhini</taxon>
        <taxon>Cebidae</taxon>
        <taxon>Callitrichinae</taxon>
        <taxon>Saguinus</taxon>
    </lineage>
</organism>
<accession>A0ABQ9W709</accession>
<proteinExistence type="predicted"/>
<protein>
    <submittedName>
        <fullName evidence="2">Uncharacterized protein</fullName>
    </submittedName>
</protein>
<comment type="caution">
    <text evidence="2">The sequence shown here is derived from an EMBL/GenBank/DDBJ whole genome shotgun (WGS) entry which is preliminary data.</text>
</comment>
<dbReference type="PANTHER" id="PTHR21523:SF14">
    <property type="entry name" value="EXPORTED REPETITIVE PROTEIN"/>
    <property type="match status" value="1"/>
</dbReference>
<gene>
    <name evidence="2" type="ORF">P7K49_004309</name>
</gene>
<evidence type="ECO:0000313" key="2">
    <source>
        <dbReference type="EMBL" id="KAK2117423.1"/>
    </source>
</evidence>
<evidence type="ECO:0000313" key="3">
    <source>
        <dbReference type="Proteomes" id="UP001266305"/>
    </source>
</evidence>
<dbReference type="Proteomes" id="UP001266305">
    <property type="component" value="Unassembled WGS sequence"/>
</dbReference>
<dbReference type="EMBL" id="JASSZA010000002">
    <property type="protein sequence ID" value="KAK2117423.1"/>
    <property type="molecule type" value="Genomic_DNA"/>
</dbReference>
<evidence type="ECO:0000256" key="1">
    <source>
        <dbReference type="SAM" id="MobiDB-lite"/>
    </source>
</evidence>
<feature type="region of interest" description="Disordered" evidence="1">
    <location>
        <begin position="41"/>
        <end position="65"/>
    </location>
</feature>
<sequence>MRLGTAGPETYSVRSASVESEYCRTHGCWLPVVKCEDSEDGRRLSEGSAPSPAVGETSGAAHEGSLGVQRSTVSCLRATARALSGYGHTGLVACDVACDVACSLICTPAPGFCDLRKWLEAHSLDQRNSCALPAAASLVFTGSEEMHFFVVLFALLQGQLCPTGWTCLLCKAGHVLLADEQTYRQAHSTADSGAEASHSRSRVSHPTPGGERRFKGPSGGSLSWEQGQVKSGSRGTFTEVICYPQDPQSLTEVYYEEEVYDEEVCDEEVCDEEVYDEEVCDEEVCDEEVCDEEVCDEEVCDEEVCDEEVCDEEVCDEEVCDEEVCDEEVCDEEVCDEEVCDEEVCDEEVCDEEVCDEEVCDEEVCDEEVCDEEVCDEEVCDEEVCDEEVCDEEVCDEEVCDEEVCDEEVCDEEVCDEEVCDEEVCDEEVCDEEVCDEEVCDEEVCDEEVCDEEVCEEEVYDEEVCDEEVCDEEVYD</sequence>
<name>A0ABQ9W709_SAGOE</name>
<dbReference type="PANTHER" id="PTHR21523">
    <property type="match status" value="1"/>
</dbReference>
<keyword evidence="3" id="KW-1185">Reference proteome</keyword>